<protein>
    <recommendedName>
        <fullName evidence="4">CPBP family intramembrane metalloprotease</fullName>
    </recommendedName>
</protein>
<keyword evidence="1" id="KW-0472">Membrane</keyword>
<dbReference type="EMBL" id="JACJID010000002">
    <property type="protein sequence ID" value="MBA8925305.1"/>
    <property type="molecule type" value="Genomic_DNA"/>
</dbReference>
<feature type="transmembrane region" description="Helical" evidence="1">
    <location>
        <begin position="46"/>
        <end position="66"/>
    </location>
</feature>
<dbReference type="Proteomes" id="UP000517916">
    <property type="component" value="Unassembled WGS sequence"/>
</dbReference>
<evidence type="ECO:0000313" key="3">
    <source>
        <dbReference type="Proteomes" id="UP000517916"/>
    </source>
</evidence>
<keyword evidence="3" id="KW-1185">Reference proteome</keyword>
<name>A0ABR6BET7_9PSEU</name>
<keyword evidence="1" id="KW-1133">Transmembrane helix</keyword>
<feature type="transmembrane region" description="Helical" evidence="1">
    <location>
        <begin position="169"/>
        <end position="190"/>
    </location>
</feature>
<sequence length="245" mass="26282">MSTDPAPGWAARAWGLQALCYLLAFGLPSVAAICLLVGVQPAPSGLYGVVLLAGFALAPLGLYAAHRWLGLSADSLGLRGGHLFPLGALGATGLSYLMMWLGFQVLHLFPQWAEQSESQPLWDLAASLHGGIVEELLLLALPVAISARLGWPLWAQLLLVFALRVPFHLYYGPAALLLCLVWMTGVLFVYRKIWLVWPAVVAHLVFNLAHYPAIPPMLRLTASVALLLLGLGAAGLLLARRTPVT</sequence>
<comment type="caution">
    <text evidence="2">The sequence shown here is derived from an EMBL/GenBank/DDBJ whole genome shotgun (WGS) entry which is preliminary data.</text>
</comment>
<evidence type="ECO:0000256" key="1">
    <source>
        <dbReference type="SAM" id="Phobius"/>
    </source>
</evidence>
<feature type="transmembrane region" description="Helical" evidence="1">
    <location>
        <begin position="14"/>
        <end position="39"/>
    </location>
</feature>
<organism evidence="2 3">
    <name type="scientific">Kutzneria viridogrisea</name>
    <dbReference type="NCBI Taxonomy" id="47990"/>
    <lineage>
        <taxon>Bacteria</taxon>
        <taxon>Bacillati</taxon>
        <taxon>Actinomycetota</taxon>
        <taxon>Actinomycetes</taxon>
        <taxon>Pseudonocardiales</taxon>
        <taxon>Pseudonocardiaceae</taxon>
        <taxon>Kutzneria</taxon>
    </lineage>
</organism>
<keyword evidence="1" id="KW-0812">Transmembrane</keyword>
<evidence type="ECO:0008006" key="4">
    <source>
        <dbReference type="Google" id="ProtNLM"/>
    </source>
</evidence>
<gene>
    <name evidence="2" type="ORF">BC739_002504</name>
</gene>
<feature type="transmembrane region" description="Helical" evidence="1">
    <location>
        <begin position="121"/>
        <end position="149"/>
    </location>
</feature>
<feature type="transmembrane region" description="Helical" evidence="1">
    <location>
        <begin position="220"/>
        <end position="239"/>
    </location>
</feature>
<reference evidence="2 3" key="1">
    <citation type="submission" date="2020-08" db="EMBL/GenBank/DDBJ databases">
        <title>Genomic Encyclopedia of Archaeal and Bacterial Type Strains, Phase II (KMG-II): from individual species to whole genera.</title>
        <authorList>
            <person name="Goeker M."/>
        </authorList>
    </citation>
    <scope>NUCLEOTIDE SEQUENCE [LARGE SCALE GENOMIC DNA]</scope>
    <source>
        <strain evidence="2 3">DSM 43850</strain>
    </source>
</reference>
<evidence type="ECO:0000313" key="2">
    <source>
        <dbReference type="EMBL" id="MBA8925305.1"/>
    </source>
</evidence>
<dbReference type="RefSeq" id="WP_025360000.1">
    <property type="nucleotide sequence ID" value="NZ_BAAABQ010000084.1"/>
</dbReference>
<proteinExistence type="predicted"/>
<accession>A0ABR6BET7</accession>
<feature type="transmembrane region" description="Helical" evidence="1">
    <location>
        <begin position="195"/>
        <end position="214"/>
    </location>
</feature>
<feature type="transmembrane region" description="Helical" evidence="1">
    <location>
        <begin position="86"/>
        <end position="109"/>
    </location>
</feature>